<keyword evidence="4" id="KW-0676">Redox-active center</keyword>
<evidence type="ECO:0000256" key="2">
    <source>
        <dbReference type="ARBA" id="ARBA00022748"/>
    </source>
</evidence>
<keyword evidence="3" id="KW-1015">Disulfide bond</keyword>
<proteinExistence type="predicted"/>
<evidence type="ECO:0000256" key="3">
    <source>
        <dbReference type="ARBA" id="ARBA00023157"/>
    </source>
</evidence>
<dbReference type="Proteomes" id="UP000290545">
    <property type="component" value="Unassembled WGS sequence"/>
</dbReference>
<dbReference type="InterPro" id="IPR036249">
    <property type="entry name" value="Thioredoxin-like_sf"/>
</dbReference>
<dbReference type="PROSITE" id="PS51352">
    <property type="entry name" value="THIOREDOXIN_2"/>
    <property type="match status" value="1"/>
</dbReference>
<dbReference type="SUPFAM" id="SSF52833">
    <property type="entry name" value="Thioredoxin-like"/>
    <property type="match status" value="1"/>
</dbReference>
<dbReference type="EMBL" id="SDHZ01000003">
    <property type="protein sequence ID" value="RXK81938.1"/>
    <property type="molecule type" value="Genomic_DNA"/>
</dbReference>
<keyword evidence="2" id="KW-0201">Cytochrome c-type biogenesis</keyword>
<dbReference type="OrthoDB" id="640449at2"/>
<dbReference type="InterPro" id="IPR013766">
    <property type="entry name" value="Thioredoxin_domain"/>
</dbReference>
<evidence type="ECO:0000313" key="6">
    <source>
        <dbReference type="EMBL" id="RXK81938.1"/>
    </source>
</evidence>
<dbReference type="InterPro" id="IPR000866">
    <property type="entry name" value="AhpC/TSA"/>
</dbReference>
<name>A0A4Q1D234_9BACT</name>
<organism evidence="6 7">
    <name type="scientific">Filimonas effusa</name>
    <dbReference type="NCBI Taxonomy" id="2508721"/>
    <lineage>
        <taxon>Bacteria</taxon>
        <taxon>Pseudomonadati</taxon>
        <taxon>Bacteroidota</taxon>
        <taxon>Chitinophagia</taxon>
        <taxon>Chitinophagales</taxon>
        <taxon>Chitinophagaceae</taxon>
        <taxon>Filimonas</taxon>
    </lineage>
</organism>
<dbReference type="GO" id="GO:0030313">
    <property type="term" value="C:cell envelope"/>
    <property type="evidence" value="ECO:0007669"/>
    <property type="project" value="UniProtKB-SubCell"/>
</dbReference>
<dbReference type="PROSITE" id="PS00194">
    <property type="entry name" value="THIOREDOXIN_1"/>
    <property type="match status" value="1"/>
</dbReference>
<dbReference type="GO" id="GO:0016209">
    <property type="term" value="F:antioxidant activity"/>
    <property type="evidence" value="ECO:0007669"/>
    <property type="project" value="InterPro"/>
</dbReference>
<dbReference type="InterPro" id="IPR017937">
    <property type="entry name" value="Thioredoxin_CS"/>
</dbReference>
<sequence>MRHIFSVFVLAGLATNLSAQSRLIIKGTIKGDTKGFNKIYFFGDHLKMDSVAIKKGAFTITIPWKKELIPFVYSEYDAETTSGPTAFPIAPDGPGTIYMQVSDIRKGLISAKINGNNSAATFQAFTEGVREMEEQLMSAVDKRFPGKTKGDAAWNKAYRELRTQKLIPYIIGFVKTHSDSYAGAYILNRYLNALPSQDLEMLFNKLSPSLKNSEAAKAVQDHLSGLKRAAIGNQVEDFSLPAPNDSIITFSSLKGKYVLVDFWSSWCGPCKASFPHMKDVYKKYGGDQFEILGISIDEDKSAWLKELGKQQLPWPQVLDTKKIYVTNFAITGVPTGYLIGPDGKIIMKEIGFDKNGEGEIEKKLKALFDK</sequence>
<dbReference type="InterPro" id="IPR050553">
    <property type="entry name" value="Thioredoxin_ResA/DsbE_sf"/>
</dbReference>
<feature type="domain" description="Thioredoxin" evidence="5">
    <location>
        <begin position="229"/>
        <end position="370"/>
    </location>
</feature>
<comment type="caution">
    <text evidence="6">The sequence shown here is derived from an EMBL/GenBank/DDBJ whole genome shotgun (WGS) entry which is preliminary data.</text>
</comment>
<dbReference type="RefSeq" id="WP_129005335.1">
    <property type="nucleotide sequence ID" value="NZ_SDHZ01000003.1"/>
</dbReference>
<accession>A0A4Q1D234</accession>
<reference evidence="6 7" key="1">
    <citation type="submission" date="2019-01" db="EMBL/GenBank/DDBJ databases">
        <title>Filimonas sp. strain TTM-71.</title>
        <authorList>
            <person name="Chen W.-M."/>
        </authorList>
    </citation>
    <scope>NUCLEOTIDE SEQUENCE [LARGE SCALE GENOMIC DNA]</scope>
    <source>
        <strain evidence="6 7">TTM-71</strain>
    </source>
</reference>
<dbReference type="Pfam" id="PF00578">
    <property type="entry name" value="AhpC-TSA"/>
    <property type="match status" value="1"/>
</dbReference>
<evidence type="ECO:0000259" key="5">
    <source>
        <dbReference type="PROSITE" id="PS51352"/>
    </source>
</evidence>
<dbReference type="CDD" id="cd02966">
    <property type="entry name" value="TlpA_like_family"/>
    <property type="match status" value="1"/>
</dbReference>
<evidence type="ECO:0000256" key="1">
    <source>
        <dbReference type="ARBA" id="ARBA00004196"/>
    </source>
</evidence>
<dbReference type="Gene3D" id="3.40.30.10">
    <property type="entry name" value="Glutaredoxin"/>
    <property type="match status" value="1"/>
</dbReference>
<keyword evidence="7" id="KW-1185">Reference proteome</keyword>
<comment type="subcellular location">
    <subcellularLocation>
        <location evidence="1">Cell envelope</location>
    </subcellularLocation>
</comment>
<dbReference type="PANTHER" id="PTHR42852:SF6">
    <property type="entry name" value="THIOL:DISULFIDE INTERCHANGE PROTEIN DSBE"/>
    <property type="match status" value="1"/>
</dbReference>
<evidence type="ECO:0000256" key="4">
    <source>
        <dbReference type="ARBA" id="ARBA00023284"/>
    </source>
</evidence>
<dbReference type="PANTHER" id="PTHR42852">
    <property type="entry name" value="THIOL:DISULFIDE INTERCHANGE PROTEIN DSBE"/>
    <property type="match status" value="1"/>
</dbReference>
<dbReference type="GO" id="GO:0017004">
    <property type="term" value="P:cytochrome complex assembly"/>
    <property type="evidence" value="ECO:0007669"/>
    <property type="project" value="UniProtKB-KW"/>
</dbReference>
<dbReference type="AlphaFoldDB" id="A0A4Q1D234"/>
<gene>
    <name evidence="6" type="ORF">ESB13_19345</name>
</gene>
<protein>
    <submittedName>
        <fullName evidence="6">TlpA family protein disulfide reductase</fullName>
    </submittedName>
</protein>
<dbReference type="GO" id="GO:0016491">
    <property type="term" value="F:oxidoreductase activity"/>
    <property type="evidence" value="ECO:0007669"/>
    <property type="project" value="InterPro"/>
</dbReference>
<evidence type="ECO:0000313" key="7">
    <source>
        <dbReference type="Proteomes" id="UP000290545"/>
    </source>
</evidence>